<evidence type="ECO:0000313" key="2">
    <source>
        <dbReference type="EMBL" id="CAF4550388.1"/>
    </source>
</evidence>
<feature type="non-terminal residue" evidence="2">
    <location>
        <position position="80"/>
    </location>
</feature>
<evidence type="ECO:0000313" key="3">
    <source>
        <dbReference type="EMBL" id="CAF4902544.1"/>
    </source>
</evidence>
<feature type="region of interest" description="Disordered" evidence="1">
    <location>
        <begin position="1"/>
        <end position="53"/>
    </location>
</feature>
<gene>
    <name evidence="2" type="ORF">SMN809_LOCUS37006</name>
    <name evidence="3" type="ORF">SMN809_LOCUS51820</name>
</gene>
<name>A0A8S2YHK9_9BILA</name>
<comment type="caution">
    <text evidence="2">The sequence shown here is derived from an EMBL/GenBank/DDBJ whole genome shotgun (WGS) entry which is preliminary data.</text>
</comment>
<feature type="compositionally biased region" description="Polar residues" evidence="1">
    <location>
        <begin position="9"/>
        <end position="49"/>
    </location>
</feature>
<proteinExistence type="predicted"/>
<protein>
    <submittedName>
        <fullName evidence="2">Uncharacterized protein</fullName>
    </submittedName>
</protein>
<dbReference type="Proteomes" id="UP000676336">
    <property type="component" value="Unassembled WGS sequence"/>
</dbReference>
<dbReference type="AlphaFoldDB" id="A0A8S2YHK9"/>
<reference evidence="2" key="1">
    <citation type="submission" date="2021-02" db="EMBL/GenBank/DDBJ databases">
        <authorList>
            <person name="Nowell W R."/>
        </authorList>
    </citation>
    <scope>NUCLEOTIDE SEQUENCE</scope>
</reference>
<sequence>VEQRALHDTLSTSIKPSSQRTSRGTKRLSANLTPRASINPLHSSTPSSTTRHKSLKMVSIGEQEQILTTVPTQQEIEIVQ</sequence>
<dbReference type="EMBL" id="CAJOBI010174618">
    <property type="protein sequence ID" value="CAF4902544.1"/>
    <property type="molecule type" value="Genomic_DNA"/>
</dbReference>
<evidence type="ECO:0000256" key="1">
    <source>
        <dbReference type="SAM" id="MobiDB-lite"/>
    </source>
</evidence>
<organism evidence="2 4">
    <name type="scientific">Rotaria magnacalcarata</name>
    <dbReference type="NCBI Taxonomy" id="392030"/>
    <lineage>
        <taxon>Eukaryota</taxon>
        <taxon>Metazoa</taxon>
        <taxon>Spiralia</taxon>
        <taxon>Gnathifera</taxon>
        <taxon>Rotifera</taxon>
        <taxon>Eurotatoria</taxon>
        <taxon>Bdelloidea</taxon>
        <taxon>Philodinida</taxon>
        <taxon>Philodinidae</taxon>
        <taxon>Rotaria</taxon>
    </lineage>
</organism>
<feature type="non-terminal residue" evidence="2">
    <location>
        <position position="1"/>
    </location>
</feature>
<evidence type="ECO:0000313" key="4">
    <source>
        <dbReference type="Proteomes" id="UP000676336"/>
    </source>
</evidence>
<accession>A0A8S2YHK9</accession>
<dbReference type="EMBL" id="CAJOBI010092791">
    <property type="protein sequence ID" value="CAF4550388.1"/>
    <property type="molecule type" value="Genomic_DNA"/>
</dbReference>